<protein>
    <submittedName>
        <fullName evidence="2">Uncharacterized protein</fullName>
    </submittedName>
</protein>
<feature type="signal peptide" evidence="1">
    <location>
        <begin position="1"/>
        <end position="19"/>
    </location>
</feature>
<proteinExistence type="predicted"/>
<evidence type="ECO:0000313" key="3">
    <source>
        <dbReference type="Proteomes" id="UP001431783"/>
    </source>
</evidence>
<dbReference type="Gene3D" id="1.10.2080.10">
    <property type="entry name" value="Insect odorant-binding protein A10/Ejaculatory bulb-specific protein 3"/>
    <property type="match status" value="1"/>
</dbReference>
<keyword evidence="1" id="KW-0732">Signal</keyword>
<dbReference type="Proteomes" id="UP001431783">
    <property type="component" value="Unassembled WGS sequence"/>
</dbReference>
<dbReference type="EMBL" id="JARQZJ010000133">
    <property type="protein sequence ID" value="KAK9892194.1"/>
    <property type="molecule type" value="Genomic_DNA"/>
</dbReference>
<evidence type="ECO:0000256" key="1">
    <source>
        <dbReference type="SAM" id="SignalP"/>
    </source>
</evidence>
<dbReference type="SUPFAM" id="SSF100910">
    <property type="entry name" value="Chemosensory protein Csp2"/>
    <property type="match status" value="1"/>
</dbReference>
<dbReference type="PANTHER" id="PTHR11257">
    <property type="entry name" value="CHEMOSENSORY PROTEIN-RELATED"/>
    <property type="match status" value="1"/>
</dbReference>
<gene>
    <name evidence="2" type="ORF">WA026_018999</name>
</gene>
<dbReference type="InterPro" id="IPR036682">
    <property type="entry name" value="OS_D_A10/PebIII_sf"/>
</dbReference>
<reference evidence="2 3" key="1">
    <citation type="submission" date="2023-03" db="EMBL/GenBank/DDBJ databases">
        <title>Genome insight into feeding habits of ladybird beetles.</title>
        <authorList>
            <person name="Li H.-S."/>
            <person name="Huang Y.-H."/>
            <person name="Pang H."/>
        </authorList>
    </citation>
    <scope>NUCLEOTIDE SEQUENCE [LARGE SCALE GENOMIC DNA]</scope>
    <source>
        <strain evidence="2">SYSU_2023b</strain>
        <tissue evidence="2">Whole body</tissue>
    </source>
</reference>
<evidence type="ECO:0000313" key="2">
    <source>
        <dbReference type="EMBL" id="KAK9892194.1"/>
    </source>
</evidence>
<dbReference type="Pfam" id="PF03392">
    <property type="entry name" value="OS-D"/>
    <property type="match status" value="1"/>
</dbReference>
<comment type="caution">
    <text evidence="2">The sequence shown here is derived from an EMBL/GenBank/DDBJ whole genome shotgun (WGS) entry which is preliminary data.</text>
</comment>
<sequence>MNYFSGVFLFFLYVCYVGAASISTYSNRYDKIDLQAVIRNDRLLRNYVDCLLDKVNCRPDGLELKKALPDALKNECSRCTEAQKKGTTLMLRHLILNRRQWWNELEAKYDPKRIYITRYSAQLKKAGVVL</sequence>
<organism evidence="2 3">
    <name type="scientific">Henosepilachna vigintioctopunctata</name>
    <dbReference type="NCBI Taxonomy" id="420089"/>
    <lineage>
        <taxon>Eukaryota</taxon>
        <taxon>Metazoa</taxon>
        <taxon>Ecdysozoa</taxon>
        <taxon>Arthropoda</taxon>
        <taxon>Hexapoda</taxon>
        <taxon>Insecta</taxon>
        <taxon>Pterygota</taxon>
        <taxon>Neoptera</taxon>
        <taxon>Endopterygota</taxon>
        <taxon>Coleoptera</taxon>
        <taxon>Polyphaga</taxon>
        <taxon>Cucujiformia</taxon>
        <taxon>Coccinelloidea</taxon>
        <taxon>Coccinellidae</taxon>
        <taxon>Epilachninae</taxon>
        <taxon>Epilachnini</taxon>
        <taxon>Henosepilachna</taxon>
    </lineage>
</organism>
<name>A0AAW1VFF7_9CUCU</name>
<keyword evidence="3" id="KW-1185">Reference proteome</keyword>
<feature type="chain" id="PRO_5043564986" evidence="1">
    <location>
        <begin position="20"/>
        <end position="130"/>
    </location>
</feature>
<accession>A0AAW1VFF7</accession>
<dbReference type="PANTHER" id="PTHR11257:SF12">
    <property type="entry name" value="EJACULATORY BULB-SPECIFIC PROTEIN 3-RELATED"/>
    <property type="match status" value="1"/>
</dbReference>
<dbReference type="InterPro" id="IPR005055">
    <property type="entry name" value="A10/PebIII"/>
</dbReference>
<dbReference type="AlphaFoldDB" id="A0AAW1VFF7"/>